<evidence type="ECO:0000313" key="10">
    <source>
        <dbReference type="Proteomes" id="UP000293519"/>
    </source>
</evidence>
<evidence type="ECO:0000259" key="7">
    <source>
        <dbReference type="Pfam" id="PF09142"/>
    </source>
</evidence>
<keyword evidence="10" id="KW-1185">Reference proteome</keyword>
<evidence type="ECO:0000256" key="5">
    <source>
        <dbReference type="HAMAP-Rule" id="MF_01080"/>
    </source>
</evidence>
<dbReference type="Pfam" id="PF09142">
    <property type="entry name" value="TruB_C"/>
    <property type="match status" value="1"/>
</dbReference>
<dbReference type="Gene3D" id="2.30.130.10">
    <property type="entry name" value="PUA domain"/>
    <property type="match status" value="1"/>
</dbReference>
<sequence length="303" mass="31396">MISGLLLVDKPAGLTSHDVVARARRALGTRKVGHAGTLDPSATGLLTLGAGPATRLLTYLVGLDKQYTTTIRLGLATTTDDAEGEVLGAPASAAALTAVTDERLAAEVARLTGEIEQVPSAVSAIKVDGRRAYDRVRAGEEVELASRRVTVSRFSIEAVRRAPDAIEVDAVVDCSSGTYIRALARDLGRALGVGGHLTALRRTRVGPFTVTDPIAITLDALVTAGENGSAASLLASPADVAARLFPVLRTSDEQSRDLAHGKKLDGLDAPDASPVAAVDTAGRLVALLSVERGRGRILTGFPQ</sequence>
<dbReference type="PANTHER" id="PTHR13767:SF2">
    <property type="entry name" value="PSEUDOURIDYLATE SYNTHASE TRUB1"/>
    <property type="match status" value="1"/>
</dbReference>
<name>A0A4Q7LVH2_9MICO</name>
<evidence type="ECO:0000259" key="8">
    <source>
        <dbReference type="Pfam" id="PF16198"/>
    </source>
</evidence>
<feature type="domain" description="tRNA pseudouridylate synthase B C-terminal" evidence="8">
    <location>
        <begin position="181"/>
        <end position="224"/>
    </location>
</feature>
<reference evidence="9 10" key="1">
    <citation type="journal article" date="2015" name="Stand. Genomic Sci.">
        <title>Genomic Encyclopedia of Bacterial and Archaeal Type Strains, Phase III: the genomes of soil and plant-associated and newly described type strains.</title>
        <authorList>
            <person name="Whitman W.B."/>
            <person name="Woyke T."/>
            <person name="Klenk H.P."/>
            <person name="Zhou Y."/>
            <person name="Lilburn T.G."/>
            <person name="Beck B.J."/>
            <person name="De Vos P."/>
            <person name="Vandamme P."/>
            <person name="Eisen J.A."/>
            <person name="Garrity G."/>
            <person name="Hugenholtz P."/>
            <person name="Kyrpides N.C."/>
        </authorList>
    </citation>
    <scope>NUCLEOTIDE SEQUENCE [LARGE SCALE GENOMIC DNA]</scope>
    <source>
        <strain evidence="9 10">CV2</strain>
    </source>
</reference>
<proteinExistence type="inferred from homology"/>
<dbReference type="GO" id="GO:0160148">
    <property type="term" value="F:tRNA pseudouridine(55) synthase activity"/>
    <property type="evidence" value="ECO:0007669"/>
    <property type="project" value="UniProtKB-EC"/>
</dbReference>
<dbReference type="Gene3D" id="3.30.2350.10">
    <property type="entry name" value="Pseudouridine synthase"/>
    <property type="match status" value="1"/>
</dbReference>
<dbReference type="HAMAP" id="MF_01080">
    <property type="entry name" value="TruB_bact"/>
    <property type="match status" value="1"/>
</dbReference>
<dbReference type="OrthoDB" id="9802309at2"/>
<gene>
    <name evidence="5" type="primary">truB</name>
    <name evidence="9" type="ORF">EV141_0273</name>
</gene>
<dbReference type="GO" id="GO:1990481">
    <property type="term" value="P:mRNA pseudouridine synthesis"/>
    <property type="evidence" value="ECO:0007669"/>
    <property type="project" value="TreeGrafter"/>
</dbReference>
<comment type="function">
    <text evidence="5">Responsible for synthesis of pseudouridine from uracil-55 in the psi GC loop of transfer RNAs.</text>
</comment>
<dbReference type="InterPro" id="IPR014780">
    <property type="entry name" value="tRNA_psdUridine_synth_TruB"/>
</dbReference>
<dbReference type="RefSeq" id="WP_130484176.1">
    <property type="nucleotide sequence ID" value="NZ_SGWW01000001.1"/>
</dbReference>
<evidence type="ECO:0000313" key="9">
    <source>
        <dbReference type="EMBL" id="RZS59056.1"/>
    </source>
</evidence>
<dbReference type="InterPro" id="IPR036974">
    <property type="entry name" value="PUA_sf"/>
</dbReference>
<dbReference type="GO" id="GO:0003723">
    <property type="term" value="F:RNA binding"/>
    <property type="evidence" value="ECO:0007669"/>
    <property type="project" value="InterPro"/>
</dbReference>
<dbReference type="SUPFAM" id="SSF55120">
    <property type="entry name" value="Pseudouridine synthase"/>
    <property type="match status" value="1"/>
</dbReference>
<dbReference type="AlphaFoldDB" id="A0A4Q7LVH2"/>
<keyword evidence="3 5" id="KW-0819">tRNA processing</keyword>
<evidence type="ECO:0000259" key="6">
    <source>
        <dbReference type="Pfam" id="PF01509"/>
    </source>
</evidence>
<feature type="active site" description="Nucleophile" evidence="5">
    <location>
        <position position="39"/>
    </location>
</feature>
<evidence type="ECO:0000256" key="3">
    <source>
        <dbReference type="ARBA" id="ARBA00022694"/>
    </source>
</evidence>
<comment type="catalytic activity">
    <reaction evidence="1 5">
        <text>uridine(55) in tRNA = pseudouridine(55) in tRNA</text>
        <dbReference type="Rhea" id="RHEA:42532"/>
        <dbReference type="Rhea" id="RHEA-COMP:10101"/>
        <dbReference type="Rhea" id="RHEA-COMP:10102"/>
        <dbReference type="ChEBI" id="CHEBI:65314"/>
        <dbReference type="ChEBI" id="CHEBI:65315"/>
        <dbReference type="EC" id="5.4.99.25"/>
    </reaction>
</comment>
<dbReference type="CDD" id="cd02573">
    <property type="entry name" value="PseudoU_synth_EcTruB"/>
    <property type="match status" value="1"/>
</dbReference>
<dbReference type="InterPro" id="IPR002501">
    <property type="entry name" value="PsdUridine_synth_N"/>
</dbReference>
<dbReference type="InterPro" id="IPR015225">
    <property type="entry name" value="tRNA_psdUridine_synth_fam2_C"/>
</dbReference>
<comment type="similarity">
    <text evidence="2 5">Belongs to the pseudouridine synthase TruB family. Type 1 subfamily.</text>
</comment>
<feature type="domain" description="Pseudouridine synthase II N-terminal" evidence="6">
    <location>
        <begin position="24"/>
        <end position="180"/>
    </location>
</feature>
<comment type="caution">
    <text evidence="9">The sequence shown here is derived from an EMBL/GenBank/DDBJ whole genome shotgun (WGS) entry which is preliminary data.</text>
</comment>
<protein>
    <recommendedName>
        <fullName evidence="5">tRNA pseudouridine synthase B</fullName>
        <ecNumber evidence="5">5.4.99.25</ecNumber>
    </recommendedName>
    <alternativeName>
        <fullName evidence="5">tRNA pseudouridine(55) synthase</fullName>
        <shortName evidence="5">Psi55 synthase</shortName>
    </alternativeName>
    <alternativeName>
        <fullName evidence="5">tRNA pseudouridylate synthase</fullName>
    </alternativeName>
    <alternativeName>
        <fullName evidence="5">tRNA-uridine isomerase</fullName>
    </alternativeName>
</protein>
<dbReference type="InterPro" id="IPR020103">
    <property type="entry name" value="PsdUridine_synth_cat_dom_sf"/>
</dbReference>
<accession>A0A4Q7LVH2</accession>
<evidence type="ECO:0000256" key="4">
    <source>
        <dbReference type="ARBA" id="ARBA00023235"/>
    </source>
</evidence>
<dbReference type="Pfam" id="PF16198">
    <property type="entry name" value="TruB_C_2"/>
    <property type="match status" value="1"/>
</dbReference>
<dbReference type="Pfam" id="PF01509">
    <property type="entry name" value="TruB_N"/>
    <property type="match status" value="1"/>
</dbReference>
<organism evidence="9 10">
    <name type="scientific">Microcella putealis</name>
    <dbReference type="NCBI Taxonomy" id="337005"/>
    <lineage>
        <taxon>Bacteria</taxon>
        <taxon>Bacillati</taxon>
        <taxon>Actinomycetota</taxon>
        <taxon>Actinomycetes</taxon>
        <taxon>Micrococcales</taxon>
        <taxon>Microbacteriaceae</taxon>
        <taxon>Microcella</taxon>
    </lineage>
</organism>
<dbReference type="NCBIfam" id="TIGR00431">
    <property type="entry name" value="TruB"/>
    <property type="match status" value="1"/>
</dbReference>
<dbReference type="InterPro" id="IPR032819">
    <property type="entry name" value="TruB_C"/>
</dbReference>
<dbReference type="PANTHER" id="PTHR13767">
    <property type="entry name" value="TRNA-PSEUDOURIDINE SYNTHASE"/>
    <property type="match status" value="1"/>
</dbReference>
<evidence type="ECO:0000256" key="2">
    <source>
        <dbReference type="ARBA" id="ARBA00005642"/>
    </source>
</evidence>
<evidence type="ECO:0000256" key="1">
    <source>
        <dbReference type="ARBA" id="ARBA00000385"/>
    </source>
</evidence>
<dbReference type="GO" id="GO:0031119">
    <property type="term" value="P:tRNA pseudouridine synthesis"/>
    <property type="evidence" value="ECO:0007669"/>
    <property type="project" value="UniProtKB-UniRule"/>
</dbReference>
<keyword evidence="4 5" id="KW-0413">Isomerase</keyword>
<feature type="domain" description="tRNA pseudouridine synthase II TruB subfamily 2 C-terminal" evidence="7">
    <location>
        <begin position="245"/>
        <end position="301"/>
    </location>
</feature>
<dbReference type="EMBL" id="SGWW01000001">
    <property type="protein sequence ID" value="RZS59056.1"/>
    <property type="molecule type" value="Genomic_DNA"/>
</dbReference>
<dbReference type="Proteomes" id="UP000293519">
    <property type="component" value="Unassembled WGS sequence"/>
</dbReference>
<dbReference type="EC" id="5.4.99.25" evidence="5"/>